<dbReference type="InterPro" id="IPR017441">
    <property type="entry name" value="Protein_kinase_ATP_BS"/>
</dbReference>
<dbReference type="GO" id="GO:0005634">
    <property type="term" value="C:nucleus"/>
    <property type="evidence" value="ECO:0000318"/>
    <property type="project" value="GO_Central"/>
</dbReference>
<dbReference type="PROSITE" id="PS50011">
    <property type="entry name" value="PROTEIN_KINASE_DOM"/>
    <property type="match status" value="1"/>
</dbReference>
<feature type="transmembrane region" description="Helical" evidence="11">
    <location>
        <begin position="312"/>
        <end position="333"/>
    </location>
</feature>
<gene>
    <name evidence="12" type="primary">WBGene00108318</name>
</gene>
<dbReference type="Proteomes" id="UP000005239">
    <property type="component" value="Unassembled WGS sequence"/>
</dbReference>
<feature type="transmembrane region" description="Helical" evidence="11">
    <location>
        <begin position="12"/>
        <end position="33"/>
    </location>
</feature>
<evidence type="ECO:0000256" key="2">
    <source>
        <dbReference type="ARBA" id="ARBA00022692"/>
    </source>
</evidence>
<dbReference type="InterPro" id="IPR011009">
    <property type="entry name" value="Kinase-like_dom_sf"/>
</dbReference>
<keyword evidence="13" id="KW-1185">Reference proteome</keyword>
<evidence type="ECO:0000256" key="1">
    <source>
        <dbReference type="ARBA" id="ARBA00004141"/>
    </source>
</evidence>
<comment type="similarity">
    <text evidence="8">Belongs to the TMEM104 family.</text>
</comment>
<feature type="transmembrane region" description="Helical" evidence="11">
    <location>
        <begin position="442"/>
        <end position="458"/>
    </location>
</feature>
<feature type="transmembrane region" description="Helical" evidence="11">
    <location>
        <begin position="221"/>
        <end position="239"/>
    </location>
</feature>
<protein>
    <submittedName>
        <fullName evidence="12">Kin-29</fullName>
    </submittedName>
</protein>
<evidence type="ECO:0000256" key="3">
    <source>
        <dbReference type="ARBA" id="ARBA00022741"/>
    </source>
</evidence>
<dbReference type="InterPro" id="IPR013057">
    <property type="entry name" value="AA_transpt_TM"/>
</dbReference>
<feature type="transmembrane region" description="Helical" evidence="11">
    <location>
        <begin position="188"/>
        <end position="209"/>
    </location>
</feature>
<feature type="transmembrane region" description="Helical" evidence="11">
    <location>
        <begin position="513"/>
        <end position="534"/>
    </location>
</feature>
<dbReference type="FunFam" id="1.10.510.10:FF:000002">
    <property type="entry name" value="Non-specific serine/threonine protein kinase"/>
    <property type="match status" value="1"/>
</dbReference>
<dbReference type="PANTHER" id="PTHR16189">
    <property type="entry name" value="TRANSMEMBRANE PROTEIN 104-RELATED"/>
    <property type="match status" value="1"/>
</dbReference>
<evidence type="ECO:0000256" key="5">
    <source>
        <dbReference type="ARBA" id="ARBA00022989"/>
    </source>
</evidence>
<dbReference type="CDD" id="cd14003">
    <property type="entry name" value="STKc_AMPK-like"/>
    <property type="match status" value="1"/>
</dbReference>
<proteinExistence type="inferred from homology"/>
<dbReference type="Pfam" id="PF01490">
    <property type="entry name" value="Aa_trans"/>
    <property type="match status" value="1"/>
</dbReference>
<feature type="compositionally biased region" description="Low complexity" evidence="10">
    <location>
        <begin position="1077"/>
        <end position="1093"/>
    </location>
</feature>
<evidence type="ECO:0000256" key="7">
    <source>
        <dbReference type="ARBA" id="ARBA00023180"/>
    </source>
</evidence>
<accession>A0A8R1YHS3</accession>
<dbReference type="InterPro" id="IPR000719">
    <property type="entry name" value="Prot_kinase_dom"/>
</dbReference>
<reference evidence="12" key="2">
    <citation type="submission" date="2022-06" db="UniProtKB">
        <authorList>
            <consortium name="EnsemblMetazoa"/>
        </authorList>
    </citation>
    <scope>IDENTIFICATION</scope>
    <source>
        <strain evidence="12">PS312</strain>
    </source>
</reference>
<feature type="region of interest" description="Disordered" evidence="10">
    <location>
        <begin position="855"/>
        <end position="885"/>
    </location>
</feature>
<dbReference type="PROSITE" id="PS00107">
    <property type="entry name" value="PROTEIN_KINASE_ATP"/>
    <property type="match status" value="1"/>
</dbReference>
<dbReference type="Gene3D" id="1.10.510.10">
    <property type="entry name" value="Transferase(Phosphotransferase) domain 1"/>
    <property type="match status" value="1"/>
</dbReference>
<dbReference type="InterPro" id="IPR008271">
    <property type="entry name" value="Ser/Thr_kinase_AS"/>
</dbReference>
<dbReference type="Pfam" id="PF00069">
    <property type="entry name" value="Pkinase"/>
    <property type="match status" value="1"/>
</dbReference>
<comment type="similarity">
    <text evidence="9">Belongs to the protein kinase superfamily. CAMK Ser/Thr protein kinase family. Smok subfamily.</text>
</comment>
<dbReference type="PROSITE" id="PS00108">
    <property type="entry name" value="PROTEIN_KINASE_ST"/>
    <property type="match status" value="1"/>
</dbReference>
<keyword evidence="3" id="KW-0547">Nucleotide-binding</keyword>
<feature type="region of interest" description="Disordered" evidence="10">
    <location>
        <begin position="1070"/>
        <end position="1114"/>
    </location>
</feature>
<sequence>MPAGNYDPSLTYSSAVGLLYVFNLIVGTGALALPKAFQTAGWLLSIALLVISCITSYISATFVVESLSIANAATAKRKRDEENEGDENEEIAHHTFEITQRVEVVGPHYFELSERIEVSEMASMFLTRAEVIISYLALNIYLFGDLAIYSTTVSKSFMNVICSSVNSSSIGADSPCREFLPSWITRFMFYRFSILLFIAACAPMIIIGITKTKYLQLSTTASRWTAFTLMIILATMQLIEKGPAAHPSAVNMHGFGSLFGVTVYAFMCHHSLPSLITPMKQASQYWRLEMGDLLSELPVDCSSKHMIFSKMAGVYALVIAFYFTLSLTGAFAFEKVQDVYTLNFLHDDNTSWGYFIIDHFLALFPVFTLSTNYPIVAITLINNVKVLRDLIAPPRYRYDKLTTCARYCWISEDEERLVDSDPLAENEPVVTRNMKRTSLSDVIIPLLAIGLPTLISFFSDNVLFLASATGSYPGVFVQFLIPCLLVLRARQYSAAFLQTAVPYKHASPFTSQFWPFAVLAWAGFSIVMTTLNLFHVQFFKTAFYQYSPPFIGATLPSVVAPIPIVGKAIGKGNFATVYLATHEVAKTKVAIKAIDTSQIEPENLLKVEREISIMKMIDHPHIVKMYEARITHTYSQVMRTEQYLYIVTELCRGGELFETLVERGRITENDAKRWFHQACSAVLYCHERGIVHRDLKAENILLDKNGDVKIIDFGFANLFKPGDLLNTWCGSPPYAAPELLMGNEYDGSKADVWSLGVLLYILVTGGFPFPGDSVDKLKRSILSGQLRIPFWVSVECSDLLRKMLVVVPEARISLARIVAHSNETSSEVTSKNYESPVFPVYEILAEKLRSKKGDSITLDCPDEAPRRGSRGSIISGKVNVEPEPPERIIPSLDLQLLNQSTDVEDDSDDSSTSNDGGSTSSFRNRRRKDLRNNIAYEEEMANTRRYSEQLLSPHFGQMPYNAAIHHIALQQAQLAILAQQAQMFAPFPGFMPGAAPQMPLFDVSKMLPVPNYERRASASEFPLTQLMGVMGMNSAQVNDQLLASASNTPPNATIEEEGRRYLAQRGGTKRNTVHAMGGSPLAGSPLAGGSPSSRHCKSPYQKTPVANGERRSSWASPTVTAQQLAFLDKAHRRAVGQGSSTGVSDIVKLQKEFQDLGRLTLGLPSSSAFTPTGLPSPAEIAQQLQQIQACAPMISITDENNRTMNQPMGVSNTFANLQDAFEQQVAAANDYLYGQRPATVIGFARPSPTMNSNASTPERASGSNSLNKMFLIAVRADNVVLQIRTALEEGNIPFEQSQHIIPGDKEVTRLALTGTGIEIGVASALPELDKSHVEFQCVGEDLETSDALCTGLIQHLRTFEPQPVA</sequence>
<dbReference type="SUPFAM" id="SSF56112">
    <property type="entry name" value="Protein kinase-like (PK-like)"/>
    <property type="match status" value="1"/>
</dbReference>
<feature type="transmembrane region" description="Helical" evidence="11">
    <location>
        <begin position="251"/>
        <end position="272"/>
    </location>
</feature>
<dbReference type="GO" id="GO:0005524">
    <property type="term" value="F:ATP binding"/>
    <property type="evidence" value="ECO:0007669"/>
    <property type="project" value="UniProtKB-UniRule"/>
</dbReference>
<comment type="subcellular location">
    <subcellularLocation>
        <location evidence="1">Membrane</location>
        <topology evidence="1">Multi-pass membrane protein</topology>
    </subcellularLocation>
</comment>
<keyword evidence="5 11" id="KW-1133">Transmembrane helix</keyword>
<dbReference type="GO" id="GO:0005737">
    <property type="term" value="C:cytoplasm"/>
    <property type="evidence" value="ECO:0000318"/>
    <property type="project" value="GO_Central"/>
</dbReference>
<evidence type="ECO:0000313" key="13">
    <source>
        <dbReference type="Proteomes" id="UP000005239"/>
    </source>
</evidence>
<evidence type="ECO:0000256" key="4">
    <source>
        <dbReference type="ARBA" id="ARBA00022840"/>
    </source>
</evidence>
<accession>A0A2A6D164</accession>
<dbReference type="GO" id="GO:0004674">
    <property type="term" value="F:protein serine/threonine kinase activity"/>
    <property type="evidence" value="ECO:0000318"/>
    <property type="project" value="GO_Central"/>
</dbReference>
<dbReference type="EnsemblMetazoa" id="PPA18764.1">
    <property type="protein sequence ID" value="PPA18764.1"/>
    <property type="gene ID" value="WBGene00108318"/>
</dbReference>
<evidence type="ECO:0000313" key="12">
    <source>
        <dbReference type="EnsemblMetazoa" id="PPA18764.1"/>
    </source>
</evidence>
<feature type="transmembrane region" description="Helical" evidence="11">
    <location>
        <begin position="40"/>
        <end position="58"/>
    </location>
</feature>
<feature type="transmembrane region" description="Helical" evidence="11">
    <location>
        <begin position="353"/>
        <end position="381"/>
    </location>
</feature>
<evidence type="ECO:0000256" key="6">
    <source>
        <dbReference type="ARBA" id="ARBA00023136"/>
    </source>
</evidence>
<keyword evidence="2 11" id="KW-0812">Transmembrane</keyword>
<keyword evidence="7" id="KW-0325">Glycoprotein</keyword>
<reference evidence="13" key="1">
    <citation type="journal article" date="2008" name="Nat. Genet.">
        <title>The Pristionchus pacificus genome provides a unique perspective on nematode lifestyle and parasitism.</title>
        <authorList>
            <person name="Dieterich C."/>
            <person name="Clifton S.W."/>
            <person name="Schuster L.N."/>
            <person name="Chinwalla A."/>
            <person name="Delehaunty K."/>
            <person name="Dinkelacker I."/>
            <person name="Fulton L."/>
            <person name="Fulton R."/>
            <person name="Godfrey J."/>
            <person name="Minx P."/>
            <person name="Mitreva M."/>
            <person name="Roeseler W."/>
            <person name="Tian H."/>
            <person name="Witte H."/>
            <person name="Yang S.P."/>
            <person name="Wilson R.K."/>
            <person name="Sommer R.J."/>
        </authorList>
    </citation>
    <scope>NUCLEOTIDE SEQUENCE [LARGE SCALE GENOMIC DNA]</scope>
    <source>
        <strain evidence="13">PS312</strain>
    </source>
</reference>
<evidence type="ECO:0000256" key="8">
    <source>
        <dbReference type="ARBA" id="ARBA00038166"/>
    </source>
</evidence>
<feature type="region of interest" description="Disordered" evidence="10">
    <location>
        <begin position="901"/>
        <end position="926"/>
    </location>
</feature>
<feature type="compositionally biased region" description="Low complexity" evidence="10">
    <location>
        <begin position="910"/>
        <end position="921"/>
    </location>
</feature>
<dbReference type="GO" id="GO:0016020">
    <property type="term" value="C:membrane"/>
    <property type="evidence" value="ECO:0007669"/>
    <property type="project" value="UniProtKB-SubCell"/>
</dbReference>
<evidence type="ECO:0000256" key="11">
    <source>
        <dbReference type="SAM" id="Phobius"/>
    </source>
</evidence>
<keyword evidence="4" id="KW-0067">ATP-binding</keyword>
<name>A0A2A6D164_PRIPA</name>
<dbReference type="PANTHER" id="PTHR16189:SF0">
    <property type="entry name" value="TRANSMEMBRANE PROTEIN 104"/>
    <property type="match status" value="1"/>
</dbReference>
<dbReference type="GO" id="GO:0035556">
    <property type="term" value="P:intracellular signal transduction"/>
    <property type="evidence" value="ECO:0000318"/>
    <property type="project" value="GO_Central"/>
</dbReference>
<evidence type="ECO:0000256" key="10">
    <source>
        <dbReference type="SAM" id="MobiDB-lite"/>
    </source>
</evidence>
<keyword evidence="6 11" id="KW-0472">Membrane</keyword>
<dbReference type="SMART" id="SM00220">
    <property type="entry name" value="S_TKc"/>
    <property type="match status" value="1"/>
</dbReference>
<organism evidence="12 13">
    <name type="scientific">Pristionchus pacificus</name>
    <name type="common">Parasitic nematode worm</name>
    <dbReference type="NCBI Taxonomy" id="54126"/>
    <lineage>
        <taxon>Eukaryota</taxon>
        <taxon>Metazoa</taxon>
        <taxon>Ecdysozoa</taxon>
        <taxon>Nematoda</taxon>
        <taxon>Chromadorea</taxon>
        <taxon>Rhabditida</taxon>
        <taxon>Rhabditina</taxon>
        <taxon>Diplogasteromorpha</taxon>
        <taxon>Diplogasteroidea</taxon>
        <taxon>Neodiplogasteridae</taxon>
        <taxon>Pristionchus</taxon>
    </lineage>
</organism>
<evidence type="ECO:0000256" key="9">
    <source>
        <dbReference type="ARBA" id="ARBA00038181"/>
    </source>
</evidence>